<dbReference type="AlphaFoldDB" id="A0AAE1NYC4"/>
<evidence type="ECO:0000313" key="3">
    <source>
        <dbReference type="Proteomes" id="UP001292094"/>
    </source>
</evidence>
<comment type="caution">
    <text evidence="2">The sequence shown here is derived from an EMBL/GenBank/DDBJ whole genome shotgun (WGS) entry which is preliminary data.</text>
</comment>
<dbReference type="EMBL" id="JAWZYT010003392">
    <property type="protein sequence ID" value="KAK4298614.1"/>
    <property type="molecule type" value="Genomic_DNA"/>
</dbReference>
<reference evidence="2" key="1">
    <citation type="submission" date="2023-11" db="EMBL/GenBank/DDBJ databases">
        <title>Genome assemblies of two species of porcelain crab, Petrolisthes cinctipes and Petrolisthes manimaculis (Anomura: Porcellanidae).</title>
        <authorList>
            <person name="Angst P."/>
        </authorList>
    </citation>
    <scope>NUCLEOTIDE SEQUENCE</scope>
    <source>
        <strain evidence="2">PB745_02</strain>
        <tissue evidence="2">Gill</tissue>
    </source>
</reference>
<name>A0AAE1NYC4_9EUCA</name>
<keyword evidence="3" id="KW-1185">Reference proteome</keyword>
<feature type="region of interest" description="Disordered" evidence="1">
    <location>
        <begin position="1"/>
        <end position="24"/>
    </location>
</feature>
<evidence type="ECO:0000313" key="2">
    <source>
        <dbReference type="EMBL" id="KAK4298614.1"/>
    </source>
</evidence>
<dbReference type="Proteomes" id="UP001292094">
    <property type="component" value="Unassembled WGS sequence"/>
</dbReference>
<organism evidence="2 3">
    <name type="scientific">Petrolisthes manimaculis</name>
    <dbReference type="NCBI Taxonomy" id="1843537"/>
    <lineage>
        <taxon>Eukaryota</taxon>
        <taxon>Metazoa</taxon>
        <taxon>Ecdysozoa</taxon>
        <taxon>Arthropoda</taxon>
        <taxon>Crustacea</taxon>
        <taxon>Multicrustacea</taxon>
        <taxon>Malacostraca</taxon>
        <taxon>Eumalacostraca</taxon>
        <taxon>Eucarida</taxon>
        <taxon>Decapoda</taxon>
        <taxon>Pleocyemata</taxon>
        <taxon>Anomura</taxon>
        <taxon>Galatheoidea</taxon>
        <taxon>Porcellanidae</taxon>
        <taxon>Petrolisthes</taxon>
    </lineage>
</organism>
<evidence type="ECO:0000256" key="1">
    <source>
        <dbReference type="SAM" id="MobiDB-lite"/>
    </source>
</evidence>
<proteinExistence type="predicted"/>
<sequence length="116" mass="11631">MGAAAARDENGGGVAAAVVDSDDGAADPPVSVTGVAMSLAGGVPSLRRRYAAAASAGDRSVSGGGKGATQPQAKYLRKTLLEPHLSMLYDIPGYSMFNNPRNAHGGGVALNVSDKF</sequence>
<feature type="compositionally biased region" description="Basic and acidic residues" evidence="1">
    <location>
        <begin position="1"/>
        <end position="10"/>
    </location>
</feature>
<accession>A0AAE1NYC4</accession>
<gene>
    <name evidence="2" type="ORF">Pmani_029065</name>
</gene>
<protein>
    <submittedName>
        <fullName evidence="2">Uncharacterized protein</fullName>
    </submittedName>
</protein>